<evidence type="ECO:0000256" key="1">
    <source>
        <dbReference type="SAM" id="MobiDB-lite"/>
    </source>
</evidence>
<evidence type="ECO:0008006" key="7">
    <source>
        <dbReference type="Google" id="ProtNLM"/>
    </source>
</evidence>
<feature type="domain" description="DUF11" evidence="3">
    <location>
        <begin position="969"/>
        <end position="1093"/>
    </location>
</feature>
<dbReference type="Pfam" id="PF21959">
    <property type="entry name" value="DUF6923"/>
    <property type="match status" value="1"/>
</dbReference>
<dbReference type="Gene3D" id="2.60.40.10">
    <property type="entry name" value="Immunoglobulins"/>
    <property type="match status" value="2"/>
</dbReference>
<keyword evidence="2" id="KW-0732">Signal</keyword>
<protein>
    <recommendedName>
        <fullName evidence="7">DUF11 domain-containing protein</fullName>
    </recommendedName>
</protein>
<evidence type="ECO:0000259" key="3">
    <source>
        <dbReference type="Pfam" id="PF01345"/>
    </source>
</evidence>
<evidence type="ECO:0000256" key="2">
    <source>
        <dbReference type="SAM" id="SignalP"/>
    </source>
</evidence>
<dbReference type="InterPro" id="IPR051136">
    <property type="entry name" value="Intracellular_Lectin-GPT"/>
</dbReference>
<dbReference type="AlphaFoldDB" id="A0A117KC46"/>
<dbReference type="Pfam" id="PF18483">
    <property type="entry name" value="Lectin_L-type_dom"/>
    <property type="match status" value="1"/>
</dbReference>
<dbReference type="InterPro" id="IPR013783">
    <property type="entry name" value="Ig-like_fold"/>
</dbReference>
<dbReference type="SUPFAM" id="SSF103647">
    <property type="entry name" value="TSP type-3 repeat"/>
    <property type="match status" value="1"/>
</dbReference>
<dbReference type="InterPro" id="IPR056573">
    <property type="entry name" value="Lectin_L-type_dom"/>
</dbReference>
<feature type="signal peptide" evidence="2">
    <location>
        <begin position="1"/>
        <end position="26"/>
    </location>
</feature>
<dbReference type="Pfam" id="PF01345">
    <property type="entry name" value="DUF11"/>
    <property type="match status" value="2"/>
</dbReference>
<feature type="domain" description="DUF6923" evidence="4">
    <location>
        <begin position="754"/>
        <end position="961"/>
    </location>
</feature>
<evidence type="ECO:0000259" key="4">
    <source>
        <dbReference type="Pfam" id="PF21959"/>
    </source>
</evidence>
<dbReference type="GO" id="GO:0005975">
    <property type="term" value="P:carbohydrate metabolic process"/>
    <property type="evidence" value="ECO:0007669"/>
    <property type="project" value="UniProtKB-ARBA"/>
</dbReference>
<dbReference type="InterPro" id="IPR054215">
    <property type="entry name" value="DUF6923"/>
</dbReference>
<sequence length="1204" mass="124399">MKIMNLKYFFKQILALAVMSTSFAFAQTYPALEMGNVTANPATATNLTVALQKDTNNNTGTTLVNYTTPSALTVNINVNSTNFTNAVRFGTDGVAPYYVIMNTAIGNAGSDNTQYTSYGVPTNGTGIDIAQNYTALIEANLLSAGNQAANGRVKLGEVTMTFSRGTNNPLFHFKGLGGAATTSLTAEFTVKSVLNSAGTEILAGTVISQLSGTNLNVNNTNKTINNDYTGATNPQSVNSARGTVRFQNNDIRTIVLEVYGNRNGVGTASVAWDGIDAFLLGVSAGESDLRVTKTVNNSTPSDGSNVVFTVTASNLGASNNTNVTVNDLLPSGYTYVSHAASTGTYVPGTGVWTIGNFNDQANATLTITATVRPTGIYTNTATISTTSGIADPVSSNNTASASTTPVIPDSDGDGVPDSLDLDDDNDGILDCDENLLTSSVSNYFQINGNASVLSSTEIRLTPAVNTQSGQAWSRGKVDFSKSFTLRFQAYLGTDTGGADGIAIVFHNSPAGLSATGANGDGLGARGIANGIVLELDSYSNTGAPASDPAGSNGHGRIWRSSNQANLTNNIELGNLKDGVWRDVVVSWDAFTQTISYTVGGVLAGSYTSSNISTDIFNGATKVFFGYTASTGGLNNDQRVRFLAPCTDLPLELDTDNDGTPDYLDLNSDGDSCFDAVEGDENVTLSQINPNGSINITANGGVNANGVPNLVNSSGAADVGNDVGQGIGTSQNSTLQAAQCVNAFGCTTAMYLSQTNILYNVNTATNPFAYPAIGTASVNYNAIGVNPLDGRLYGIQVQNSNNVVVINTDGTSINLGSVAGLPALTFNSGEIDNLGNYYVKANTDNSQLYKIDLNTMTATLINLTASVNLPDIAFRTTNLLLYGVNSTNGQLVSINPSSGLVTAIGITPGAVNFGAMFGSSTGEMYGVDNAGGFYQFNLTTGQRVLISNAPASSANDGAHCVTAPITFSADLAVTKTDGTNTYSAGTNTTYTIVVSNNGPFGVLGATVSDLVPSGIPSANVSYTAVVAGGATTSVTGTQTGAINDIVNLPVGGTVTYTVVVSIPFSFSGNLVNTVTVTPPSNITETTPANNTATDTDTQAVCYKPVVTAGTVLDTSHGITSLNRAGNDVSGNNWPMVRKGAWTALESKTKGFVLNRLTTAQIAAIPSADLVEGMMVYNTTLDCLQVNTTGTPAGWACFNTQACPTN</sequence>
<feature type="domain" description="DUF11" evidence="3">
    <location>
        <begin position="288"/>
        <end position="402"/>
    </location>
</feature>
<dbReference type="Gene3D" id="2.60.120.200">
    <property type="match status" value="1"/>
</dbReference>
<feature type="region of interest" description="Disordered" evidence="1">
    <location>
        <begin position="387"/>
        <end position="413"/>
    </location>
</feature>
<feature type="compositionally biased region" description="Low complexity" evidence="1">
    <location>
        <begin position="394"/>
        <end position="409"/>
    </location>
</feature>
<dbReference type="InterPro" id="IPR001434">
    <property type="entry name" value="OmcB-like_DUF11"/>
</dbReference>
<dbReference type="SUPFAM" id="SSF49899">
    <property type="entry name" value="Concanavalin A-like lectins/glucanases"/>
    <property type="match status" value="1"/>
</dbReference>
<dbReference type="SUPFAM" id="SSF63825">
    <property type="entry name" value="YWTD domain"/>
    <property type="match status" value="1"/>
</dbReference>
<reference evidence="5 6" key="1">
    <citation type="submission" date="2015-10" db="EMBL/GenBank/DDBJ databases">
        <title>Genome sequence of Chryseobacterium greenlandense.</title>
        <authorList>
            <person name="Newman J."/>
            <person name="Fischer K."/>
            <person name="Miller J."/>
        </authorList>
    </citation>
    <scope>NUCLEOTIDE SEQUENCE [LARGE SCALE GENOMIC DNA]</scope>
    <source>
        <strain evidence="5 6">UMB34</strain>
    </source>
</reference>
<dbReference type="InterPro" id="IPR013320">
    <property type="entry name" value="ConA-like_dom_sf"/>
</dbReference>
<dbReference type="PANTHER" id="PTHR12223">
    <property type="entry name" value="VESICULAR MANNOSE-BINDING LECTIN"/>
    <property type="match status" value="1"/>
</dbReference>
<dbReference type="GO" id="GO:0005509">
    <property type="term" value="F:calcium ion binding"/>
    <property type="evidence" value="ECO:0007669"/>
    <property type="project" value="InterPro"/>
</dbReference>
<proteinExistence type="predicted"/>
<feature type="chain" id="PRO_5007150205" description="DUF11 domain-containing protein" evidence="2">
    <location>
        <begin position="27"/>
        <end position="1204"/>
    </location>
</feature>
<dbReference type="GO" id="GO:0004553">
    <property type="term" value="F:hydrolase activity, hydrolyzing O-glycosyl compounds"/>
    <property type="evidence" value="ECO:0007669"/>
    <property type="project" value="UniProtKB-ARBA"/>
</dbReference>
<dbReference type="CDD" id="cd01951">
    <property type="entry name" value="lectin_L-type"/>
    <property type="match status" value="1"/>
</dbReference>
<evidence type="ECO:0000313" key="5">
    <source>
        <dbReference type="EMBL" id="KUJ57178.1"/>
    </source>
</evidence>
<comment type="caution">
    <text evidence="5">The sequence shown here is derived from an EMBL/GenBank/DDBJ whole genome shotgun (WGS) entry which is preliminary data.</text>
</comment>
<dbReference type="InterPro" id="IPR028974">
    <property type="entry name" value="TSP_type-3_rpt"/>
</dbReference>
<name>A0A117KC46_9FLAO</name>
<evidence type="ECO:0000313" key="6">
    <source>
        <dbReference type="Proteomes" id="UP000054388"/>
    </source>
</evidence>
<dbReference type="EMBL" id="LMAI01000003">
    <property type="protein sequence ID" value="KUJ57178.1"/>
    <property type="molecule type" value="Genomic_DNA"/>
</dbReference>
<gene>
    <name evidence="5" type="ORF">AR686_05820</name>
</gene>
<accession>A0A117KC46</accession>
<dbReference type="NCBIfam" id="TIGR01451">
    <property type="entry name" value="B_ant_repeat"/>
    <property type="match status" value="1"/>
</dbReference>
<organism evidence="5 6">
    <name type="scientific">Chryseobacterium aquaticum subsp. greenlandense</name>
    <dbReference type="NCBI Taxonomy" id="345663"/>
    <lineage>
        <taxon>Bacteria</taxon>
        <taxon>Pseudomonadati</taxon>
        <taxon>Bacteroidota</taxon>
        <taxon>Flavobacteriia</taxon>
        <taxon>Flavobacteriales</taxon>
        <taxon>Weeksellaceae</taxon>
        <taxon>Chryseobacterium group</taxon>
        <taxon>Chryseobacterium</taxon>
    </lineage>
</organism>
<dbReference type="InterPro" id="IPR047589">
    <property type="entry name" value="DUF11_rpt"/>
</dbReference>
<dbReference type="Proteomes" id="UP000054388">
    <property type="component" value="Unassembled WGS sequence"/>
</dbReference>